<reference evidence="5" key="1">
    <citation type="journal article" date="2019" name="Int. J. Syst. Evol. Microbiol.">
        <title>The Global Catalogue of Microorganisms (GCM) 10K type strain sequencing project: providing services to taxonomists for standard genome sequencing and annotation.</title>
        <authorList>
            <consortium name="The Broad Institute Genomics Platform"/>
            <consortium name="The Broad Institute Genome Sequencing Center for Infectious Disease"/>
            <person name="Wu L."/>
            <person name="Ma J."/>
        </authorList>
    </citation>
    <scope>NUCLEOTIDE SEQUENCE [LARGE SCALE GENOMIC DNA]</scope>
    <source>
        <strain evidence="5">JCM 15608</strain>
    </source>
</reference>
<keyword evidence="1" id="KW-0998">Cell outer membrane</keyword>
<evidence type="ECO:0000256" key="1">
    <source>
        <dbReference type="HAMAP-Rule" id="MF_00843"/>
    </source>
</evidence>
<dbReference type="PROSITE" id="PS51257">
    <property type="entry name" value="PROKAR_LIPOPROTEIN"/>
    <property type="match status" value="1"/>
</dbReference>
<keyword evidence="1" id="KW-0572">Peptidoglycan-anchor</keyword>
<keyword evidence="1" id="KW-0175">Coiled coil</keyword>
<dbReference type="Gene3D" id="1.20.5.190">
    <property type="match status" value="1"/>
</dbReference>
<keyword evidence="1" id="KW-0677">Repeat</keyword>
<protein>
    <recommendedName>
        <fullName evidence="1">Major outer membrane lipoprotein Lpp</fullName>
    </recommendedName>
</protein>
<dbReference type="RefSeq" id="WP_343813767.1">
    <property type="nucleotide sequence ID" value="NZ_BAAAFA010000001.1"/>
</dbReference>
<dbReference type="Proteomes" id="UP001500021">
    <property type="component" value="Unassembled WGS sequence"/>
</dbReference>
<feature type="lipid moiety-binding region" description="N-palmitoyl cysteine" evidence="1">
    <location>
        <position position="18"/>
    </location>
</feature>
<feature type="lipid moiety-binding region" description="S-diacylglycerol cysteine" evidence="1">
    <location>
        <position position="18"/>
    </location>
</feature>
<comment type="function">
    <text evidence="1">A highly abundant outer membrane lipoprotein that controls the distance between the inner and outer membranes. The only protein known to be covalently linked to the peptidoglycan network (PGN). Also non-covalently binds the PGN. The link between the cell outer membrane and PGN contributes to maintenance of the structural and functional integrity of the cell envelope, and maintains the correct distance between the PGN and the outer membrane.</text>
</comment>
<feature type="modified residue" description="N6-murein peptidoglycan lysine" evidence="1">
    <location>
        <position position="79"/>
    </location>
</feature>
<comment type="caution">
    <text evidence="1">Lacks conserved residue(s) required for the propagation of feature annotation.</text>
</comment>
<gene>
    <name evidence="1" type="primary">lpp</name>
    <name evidence="4" type="ORF">GCM10009111_01520</name>
</gene>
<dbReference type="PIRSF" id="PIRSF002855">
    <property type="entry name" value="Murein-lipoprotein"/>
    <property type="match status" value="1"/>
</dbReference>
<feature type="repeat" evidence="1">
    <location>
        <begin position="32"/>
        <end position="42"/>
    </location>
</feature>
<keyword evidence="1" id="KW-0964">Secreted</keyword>
<dbReference type="EMBL" id="BAAAFA010000001">
    <property type="protein sequence ID" value="GAA0810492.1"/>
    <property type="molecule type" value="Genomic_DNA"/>
</dbReference>
<keyword evidence="2" id="KW-0732">Signal</keyword>
<feature type="signal peptide" evidence="2">
    <location>
        <begin position="1"/>
        <end position="19"/>
    </location>
</feature>
<dbReference type="SUPFAM" id="SSF58042">
    <property type="entry name" value="Outer membrane lipoprotein"/>
    <property type="match status" value="1"/>
</dbReference>
<proteinExistence type="inferred from homology"/>
<comment type="similarity">
    <text evidence="1">Belongs to the Lpp family.</text>
</comment>
<evidence type="ECO:0000313" key="4">
    <source>
        <dbReference type="EMBL" id="GAA0810492.1"/>
    </source>
</evidence>
<dbReference type="InterPro" id="IPR006817">
    <property type="entry name" value="Lipoprotein_leucine-zipper_dom"/>
</dbReference>
<organism evidence="4 5">
    <name type="scientific">Colwellia asteriadis</name>
    <dbReference type="NCBI Taxonomy" id="517723"/>
    <lineage>
        <taxon>Bacteria</taxon>
        <taxon>Pseudomonadati</taxon>
        <taxon>Pseudomonadota</taxon>
        <taxon>Gammaproteobacteria</taxon>
        <taxon>Alteromonadales</taxon>
        <taxon>Colwelliaceae</taxon>
        <taxon>Colwellia</taxon>
    </lineage>
</organism>
<feature type="domain" description="Lipoprotein leucine-zipper" evidence="3">
    <location>
        <begin position="28"/>
        <end position="79"/>
    </location>
</feature>
<keyword evidence="1" id="KW-0472">Membrane</keyword>
<accession>A0ABP3WCF6</accession>
<name>A0ABP3WCF6_9GAMM</name>
<comment type="subcellular location">
    <subcellularLocation>
        <location evidence="1">Cell outer membrane</location>
        <topology evidence="1">Lipid-anchor</topology>
        <orientation evidence="1">Periplasmic side</orientation>
    </subcellularLocation>
    <subcellularLocation>
        <location evidence="1">Secreted</location>
        <location evidence="1">Cell wall</location>
        <topology evidence="1">Peptidoglycan-anchor</topology>
    </subcellularLocation>
    <text evidence="1">Attached via its lipidated N-terminus to the inner leaflet of the outer membrane. Attached to the peptidoglycan network (PGN) via its C-terminus.</text>
</comment>
<evidence type="ECO:0000259" key="3">
    <source>
        <dbReference type="Pfam" id="PF04728"/>
    </source>
</evidence>
<keyword evidence="5" id="KW-1185">Reference proteome</keyword>
<comment type="caution">
    <text evidence="4">The sequence shown here is derived from an EMBL/GenBank/DDBJ whole genome shotgun (WGS) entry which is preliminary data.</text>
</comment>
<sequence length="79" mass="8276">MLLKKIAIAAFAVALTGCANTDALEENIANLTNKVDALSTQVDSLQSQQAALSQQAAEAKAAAEEANERINNVVASYKK</sequence>
<feature type="coiled-coil region" evidence="1">
    <location>
        <begin position="21"/>
        <end position="76"/>
    </location>
</feature>
<keyword evidence="1" id="KW-0134">Cell wall</keyword>
<comment type="subunit">
    <text evidence="1">Homotrimer.</text>
</comment>
<dbReference type="InterPro" id="IPR016367">
    <property type="entry name" value="MOM_Lpp"/>
</dbReference>
<dbReference type="Pfam" id="PF04728">
    <property type="entry name" value="LPP"/>
    <property type="match status" value="1"/>
</dbReference>
<evidence type="ECO:0000256" key="2">
    <source>
        <dbReference type="SAM" id="SignalP"/>
    </source>
</evidence>
<dbReference type="HAMAP" id="MF_00843">
    <property type="entry name" value="Lpp"/>
    <property type="match status" value="1"/>
</dbReference>
<keyword evidence="1" id="KW-0564">Palmitate</keyword>
<evidence type="ECO:0000313" key="5">
    <source>
        <dbReference type="Proteomes" id="UP001500021"/>
    </source>
</evidence>
<keyword evidence="1" id="KW-0449">Lipoprotein</keyword>
<feature type="chain" id="PRO_5046222081" description="Major outer membrane lipoprotein Lpp" evidence="2">
    <location>
        <begin position="20"/>
        <end position="79"/>
    </location>
</feature>